<evidence type="ECO:0000313" key="2">
    <source>
        <dbReference type="Proteomes" id="UP001157502"/>
    </source>
</evidence>
<protein>
    <submittedName>
        <fullName evidence="1">Uncharacterized protein</fullName>
    </submittedName>
</protein>
<name>A0ACC2FEG5_DALPE</name>
<gene>
    <name evidence="1" type="ORF">DPEC_G00308220</name>
</gene>
<keyword evidence="2" id="KW-1185">Reference proteome</keyword>
<dbReference type="Proteomes" id="UP001157502">
    <property type="component" value="Chromosome 29"/>
</dbReference>
<evidence type="ECO:0000313" key="1">
    <source>
        <dbReference type="EMBL" id="KAJ7989796.1"/>
    </source>
</evidence>
<comment type="caution">
    <text evidence="1">The sequence shown here is derived from an EMBL/GenBank/DDBJ whole genome shotgun (WGS) entry which is preliminary data.</text>
</comment>
<organism evidence="1 2">
    <name type="scientific">Dallia pectoralis</name>
    <name type="common">Alaska blackfish</name>
    <dbReference type="NCBI Taxonomy" id="75939"/>
    <lineage>
        <taxon>Eukaryota</taxon>
        <taxon>Metazoa</taxon>
        <taxon>Chordata</taxon>
        <taxon>Craniata</taxon>
        <taxon>Vertebrata</taxon>
        <taxon>Euteleostomi</taxon>
        <taxon>Actinopterygii</taxon>
        <taxon>Neopterygii</taxon>
        <taxon>Teleostei</taxon>
        <taxon>Protacanthopterygii</taxon>
        <taxon>Esociformes</taxon>
        <taxon>Umbridae</taxon>
        <taxon>Dallia</taxon>
    </lineage>
</organism>
<dbReference type="EMBL" id="CM055756">
    <property type="protein sequence ID" value="KAJ7989796.1"/>
    <property type="molecule type" value="Genomic_DNA"/>
</dbReference>
<accession>A0ACC2FEG5</accession>
<sequence>MVDFLKGAIDSALDSKNGHLDLFTRFLVGVSHKSSRDILQGILESAISNSESPQKLIVFIKNLKRKTLSPERCINLIHCLLQLKDDSILQKDNRVSSKTQLTPFQSTFLAYKFIISEKPEEFNFRNNKTSDDVFYRLTPALRACTTALLNFCHITPEKCATVAWVLQASSRLTVLDLGHNDLGDAGVRRLCDGLRNPNCKVETLNLSYNNVGTRGVEELCTVLTPNSKLLTLDLSGNDFGNSGLKFLVNSLRGGCTLQVLRLSGCSITSSEDVNSARVLSNTFQMKGLDLTYNPFRDTGYPDIPQQLTINDGAESWNRQGLYKYATPMQLALDPDTVNHYLLLSERDRKVIRQKTELQYPETQERFDKCNQVLCKPSLNERHYLEVECLRNAYVGVAYERLKRKGSGDCVKLGHNKDSWTLYTSDSGSHAQHNNISHLLHTPDIKADVPYKVGVFLDWPAGLVSFYLVNNETRIHLYAYYTKFTDPLYFAIRLNTPNATVSLLT</sequence>
<reference evidence="1" key="1">
    <citation type="submission" date="2021-05" db="EMBL/GenBank/DDBJ databases">
        <authorList>
            <person name="Pan Q."/>
            <person name="Jouanno E."/>
            <person name="Zahm M."/>
            <person name="Klopp C."/>
            <person name="Cabau C."/>
            <person name="Louis A."/>
            <person name="Berthelot C."/>
            <person name="Parey E."/>
            <person name="Roest Crollius H."/>
            <person name="Montfort J."/>
            <person name="Robinson-Rechavi M."/>
            <person name="Bouchez O."/>
            <person name="Lampietro C."/>
            <person name="Lopez Roques C."/>
            <person name="Donnadieu C."/>
            <person name="Postlethwait J."/>
            <person name="Bobe J."/>
            <person name="Dillon D."/>
            <person name="Chandos A."/>
            <person name="von Hippel F."/>
            <person name="Guiguen Y."/>
        </authorList>
    </citation>
    <scope>NUCLEOTIDE SEQUENCE</scope>
    <source>
        <strain evidence="1">YG-Jan2019</strain>
    </source>
</reference>
<proteinExistence type="predicted"/>